<keyword evidence="1" id="KW-0472">Membrane</keyword>
<evidence type="ECO:0000313" key="2">
    <source>
        <dbReference type="EMBL" id="RCV86908.1"/>
    </source>
</evidence>
<reference evidence="2 3" key="1">
    <citation type="submission" date="2018-07" db="EMBL/GenBank/DDBJ databases">
        <title>Halomonas montanilacus sp. nov., isolated from Lake Pengyan on Tibetan Plateau.</title>
        <authorList>
            <person name="Lu H."/>
            <person name="Xing P."/>
            <person name="Wu Q."/>
        </authorList>
    </citation>
    <scope>NUCLEOTIDE SEQUENCE [LARGE SCALE GENOMIC DNA]</scope>
    <source>
        <strain evidence="2 3">PYC7W</strain>
    </source>
</reference>
<dbReference type="RefSeq" id="WP_114480533.1">
    <property type="nucleotide sequence ID" value="NZ_QPII01000019.1"/>
</dbReference>
<evidence type="ECO:0000313" key="3">
    <source>
        <dbReference type="Proteomes" id="UP000252405"/>
    </source>
</evidence>
<dbReference type="AlphaFoldDB" id="A0A368TQM5"/>
<keyword evidence="1" id="KW-0812">Transmembrane</keyword>
<keyword evidence="3" id="KW-1185">Reference proteome</keyword>
<protein>
    <submittedName>
        <fullName evidence="2">TIGR03758 family integrating conjugative element protein</fullName>
    </submittedName>
</protein>
<dbReference type="Pfam" id="PF11660">
    <property type="entry name" value="DUF3262"/>
    <property type="match status" value="1"/>
</dbReference>
<proteinExistence type="predicted"/>
<name>A0A368TQM5_9GAMM</name>
<comment type="caution">
    <text evidence="2">The sequence shown here is derived from an EMBL/GenBank/DDBJ whole genome shotgun (WGS) entry which is preliminary data.</text>
</comment>
<feature type="transmembrane region" description="Helical" evidence="1">
    <location>
        <begin position="54"/>
        <end position="73"/>
    </location>
</feature>
<organism evidence="2 3">
    <name type="scientific">Billgrantia montanilacus</name>
    <dbReference type="NCBI Taxonomy" id="2282305"/>
    <lineage>
        <taxon>Bacteria</taxon>
        <taxon>Pseudomonadati</taxon>
        <taxon>Pseudomonadota</taxon>
        <taxon>Gammaproteobacteria</taxon>
        <taxon>Oceanospirillales</taxon>
        <taxon>Halomonadaceae</taxon>
        <taxon>Billgrantia</taxon>
    </lineage>
</organism>
<evidence type="ECO:0000256" key="1">
    <source>
        <dbReference type="SAM" id="Phobius"/>
    </source>
</evidence>
<accession>A0A368TQM5</accession>
<gene>
    <name evidence="2" type="ORF">DU505_18940</name>
</gene>
<dbReference type="InterPro" id="IPR021676">
    <property type="entry name" value="DUF3262"/>
</dbReference>
<dbReference type="EMBL" id="QPII01000019">
    <property type="protein sequence ID" value="RCV86908.1"/>
    <property type="molecule type" value="Genomic_DNA"/>
</dbReference>
<feature type="transmembrane region" description="Helical" evidence="1">
    <location>
        <begin position="18"/>
        <end position="42"/>
    </location>
</feature>
<dbReference type="Proteomes" id="UP000252405">
    <property type="component" value="Unassembled WGS sequence"/>
</dbReference>
<sequence>MDSAAAFETGSGFEIAGLYLLLAGVGCVAVLLWAAWAAISAYRGWAKGNVKGDVFAGVAVRLLLLILLFIWLFV</sequence>
<keyword evidence="1" id="KW-1133">Transmembrane helix</keyword>
<dbReference type="NCBIfam" id="TIGR03758">
    <property type="entry name" value="conj_TIGR03758"/>
    <property type="match status" value="1"/>
</dbReference>